<keyword evidence="2" id="KW-1185">Reference proteome</keyword>
<dbReference type="AlphaFoldDB" id="A0AAC9LEN6"/>
<name>A0AAC9LEN6_9PSEU</name>
<dbReference type="EMBL" id="CP016076">
    <property type="protein sequence ID" value="APU15474.1"/>
    <property type="molecule type" value="Genomic_DNA"/>
</dbReference>
<protein>
    <submittedName>
        <fullName evidence="1">Uncharacterized protein</fullName>
    </submittedName>
</protein>
<proteinExistence type="predicted"/>
<evidence type="ECO:0000313" key="1">
    <source>
        <dbReference type="EMBL" id="APU15474.1"/>
    </source>
</evidence>
<gene>
    <name evidence="1" type="ORF">UA74_17220</name>
</gene>
<dbReference type="Proteomes" id="UP000185511">
    <property type="component" value="Chromosome"/>
</dbReference>
<reference evidence="2" key="1">
    <citation type="submission" date="2016-06" db="EMBL/GenBank/DDBJ databases">
        <title>Complete genome sequence of Actinoalloteichus fjordicus DSM 46855 (=ADI127-17), type strain of the new species Actinoalloteichus fjordicus.</title>
        <authorList>
            <person name="Ruckert C."/>
            <person name="Nouioui I."/>
            <person name="Willmese J."/>
            <person name="van Wezel G."/>
            <person name="Klenk H.-P."/>
            <person name="Kalinowski J."/>
            <person name="Zotchev S.B."/>
        </authorList>
    </citation>
    <scope>NUCLEOTIDE SEQUENCE [LARGE SCALE GENOMIC DNA]</scope>
    <source>
        <strain evidence="2">ADI127-7</strain>
    </source>
</reference>
<evidence type="ECO:0000313" key="2">
    <source>
        <dbReference type="Proteomes" id="UP000185511"/>
    </source>
</evidence>
<sequence>MRPACTDLIELPERADDYLPLPDPDLQAAWSAAPADVSSAAGGCLTASIDRTGRPSRRRCLR</sequence>
<dbReference type="KEGG" id="acad:UA74_17220"/>
<organism evidence="1 2">
    <name type="scientific">Actinoalloteichus fjordicus</name>
    <dbReference type="NCBI Taxonomy" id="1612552"/>
    <lineage>
        <taxon>Bacteria</taxon>
        <taxon>Bacillati</taxon>
        <taxon>Actinomycetota</taxon>
        <taxon>Actinomycetes</taxon>
        <taxon>Pseudonocardiales</taxon>
        <taxon>Pseudonocardiaceae</taxon>
        <taxon>Actinoalloteichus</taxon>
    </lineage>
</organism>
<accession>A0AAC9LEN6</accession>
<dbReference type="RefSeq" id="WP_075741193.1">
    <property type="nucleotide sequence ID" value="NZ_CP016076.1"/>
</dbReference>